<proteinExistence type="predicted"/>
<dbReference type="STRING" id="1796616.A4V09_10370"/>
<dbReference type="EMBL" id="CP015405">
    <property type="protein sequence ID" value="ANU76138.1"/>
    <property type="molecule type" value="Genomic_DNA"/>
</dbReference>
<gene>
    <name evidence="2" type="ORF">A4V09_10370</name>
</gene>
<dbReference type="InterPro" id="IPR001106">
    <property type="entry name" value="Aromatic_Lyase"/>
</dbReference>
<dbReference type="InterPro" id="IPR008948">
    <property type="entry name" value="L-Aspartase-like"/>
</dbReference>
<evidence type="ECO:0000313" key="2">
    <source>
        <dbReference type="EMBL" id="ANU76138.1"/>
    </source>
</evidence>
<dbReference type="Gene3D" id="1.10.275.10">
    <property type="entry name" value="Fumarase/aspartase (N-terminal domain)"/>
    <property type="match status" value="1"/>
</dbReference>
<keyword evidence="3" id="KW-1185">Reference proteome</keyword>
<name>A0A1C7IAV1_9FIRM</name>
<keyword evidence="1" id="KW-0456">Lyase</keyword>
<sequence>MEVSMDLVTLGGENSLEQVVSVARYGAKVEFSEEYKKRVKACREHVERFSREGKAIYGITTGLGDNCRKFIPEEERVKIQRNHILAHTVSVGEPLSEEGVRAMIFVMLLHFGSGHTGFRLETLELLKELLNRNITPRVPKHGSVGYIGLEAHIGMVLIGEGKAWYEGNLLTGAEALRRAGLKPAVLGSKEGLTLVSGTTSVTALACLAYSDSIILAKTADVAGAFSLEMLKGTLKAMDERLMQARPHPGQMQTAENIRNILYGSQIAEKYRDYRVQDALSLRCMPQLHGAVKKVLKDGLESIEIELNSSVDNPLIFEGENGAEALMGCNADGTYLGMASDFLCIALADMVKMAERRTDRLVNRHLSELPPFLNASADFNDGLMMIQYTAAGLSGEMRLLAHPAVVDNVPTCANQEDYVNMGYNAARKACDAVETARYVLAIELICAAQAKEFYPAGQSSPAIEAVYGKIREVMPCLKEDEALEPYMEEVKRLILEGEILDVVRECGVLVEI</sequence>
<dbReference type="CDD" id="cd00332">
    <property type="entry name" value="PAL-HAL"/>
    <property type="match status" value="1"/>
</dbReference>
<dbReference type="Proteomes" id="UP000092574">
    <property type="component" value="Chromosome"/>
</dbReference>
<dbReference type="AlphaFoldDB" id="A0A1C7IAV1"/>
<protein>
    <submittedName>
        <fullName evidence="2">Histidine ammonia-lyase</fullName>
    </submittedName>
</protein>
<dbReference type="GO" id="GO:0016841">
    <property type="term" value="F:ammonia-lyase activity"/>
    <property type="evidence" value="ECO:0007669"/>
    <property type="project" value="UniProtKB-ARBA"/>
</dbReference>
<dbReference type="PANTHER" id="PTHR10362">
    <property type="entry name" value="HISTIDINE AMMONIA-LYASE"/>
    <property type="match status" value="1"/>
</dbReference>
<dbReference type="Gene3D" id="1.20.200.10">
    <property type="entry name" value="Fumarase/aspartase (Central domain)"/>
    <property type="match status" value="1"/>
</dbReference>
<organism evidence="2 3">
    <name type="scientific">Blautia pseudococcoides</name>
    <dbReference type="NCBI Taxonomy" id="1796616"/>
    <lineage>
        <taxon>Bacteria</taxon>
        <taxon>Bacillati</taxon>
        <taxon>Bacillota</taxon>
        <taxon>Clostridia</taxon>
        <taxon>Lachnospirales</taxon>
        <taxon>Lachnospiraceae</taxon>
        <taxon>Blautia</taxon>
    </lineage>
</organism>
<dbReference type="InterPro" id="IPR024083">
    <property type="entry name" value="Fumarase/histidase_N"/>
</dbReference>
<reference evidence="2" key="1">
    <citation type="submission" date="2017-04" db="EMBL/GenBank/DDBJ databases">
        <title>Complete Genome Sequences of Twelve Strains of a Stable Defined Moderately Diverse Mouse Microbiota 2 (sDMDMm2).</title>
        <authorList>
            <person name="Uchimura Y."/>
            <person name="Wyss M."/>
            <person name="Brugiroux S."/>
            <person name="Limenitakis J.P."/>
            <person name="Stecher B."/>
            <person name="McCoy K.D."/>
            <person name="Macpherson A.J."/>
        </authorList>
    </citation>
    <scope>NUCLEOTIDE SEQUENCE</scope>
    <source>
        <strain evidence="2">YL58</strain>
    </source>
</reference>
<dbReference type="KEGG" id="byl:A4V09_10370"/>
<dbReference type="OrthoDB" id="9806955at2"/>
<evidence type="ECO:0000313" key="3">
    <source>
        <dbReference type="Proteomes" id="UP000092574"/>
    </source>
</evidence>
<dbReference type="Pfam" id="PF00221">
    <property type="entry name" value="Lyase_aromatic"/>
    <property type="match status" value="1"/>
</dbReference>
<evidence type="ECO:0000256" key="1">
    <source>
        <dbReference type="ARBA" id="ARBA00023239"/>
    </source>
</evidence>
<accession>A0A1C7IAV1</accession>
<dbReference type="SUPFAM" id="SSF48557">
    <property type="entry name" value="L-aspartase-like"/>
    <property type="match status" value="1"/>
</dbReference>